<dbReference type="RefSeq" id="XP_037152518.1">
    <property type="nucleotide sequence ID" value="XM_037291083.1"/>
</dbReference>
<gene>
    <name evidence="2" type="ORF">HO133_000143</name>
</gene>
<feature type="domain" description="Multiple myeloma tumor-associated protein 2-like N-terminal" evidence="1">
    <location>
        <begin position="11"/>
        <end position="90"/>
    </location>
</feature>
<keyword evidence="3" id="KW-1185">Reference proteome</keyword>
<dbReference type="AlphaFoldDB" id="A0A8H6CHE6"/>
<dbReference type="Pfam" id="PF10159">
    <property type="entry name" value="MMtag"/>
    <property type="match status" value="1"/>
</dbReference>
<dbReference type="PANTHER" id="PTHR14580">
    <property type="entry name" value="MULTIPLE MYELOMA TUMOR-ASSOCIATED PROTEIN 2 FAMILY MEMBER"/>
    <property type="match status" value="1"/>
</dbReference>
<reference evidence="2 3" key="1">
    <citation type="journal article" date="2020" name="Genomics">
        <title>Complete, high-quality genomes from long-read metagenomic sequencing of two wolf lichen thalli reveals enigmatic genome architecture.</title>
        <authorList>
            <person name="McKenzie S.K."/>
            <person name="Walston R.F."/>
            <person name="Allen J.L."/>
        </authorList>
    </citation>
    <scope>NUCLEOTIDE SEQUENCE [LARGE SCALE GENOMIC DNA]</scope>
    <source>
        <strain evidence="2">WasteWater1</strain>
    </source>
</reference>
<sequence length="147" mass="16459">MDLVAGVRKEGSRGGRGEFKWEDVRDSQHRENYLGHSLMAPVGRWQKNKDLNWYAKGDTSAAALSAAEARKEEIRRIKEAEESALSEALGYGPTIRSNANETPIGRKEVEKAIKETAEGDDEEGAKGVEREVFAWKGAVEELREEKR</sequence>
<protein>
    <recommendedName>
        <fullName evidence="1">Multiple myeloma tumor-associated protein 2-like N-terminal domain-containing protein</fullName>
    </recommendedName>
</protein>
<dbReference type="GeneID" id="59328562"/>
<evidence type="ECO:0000313" key="2">
    <source>
        <dbReference type="EMBL" id="KAF6223301.1"/>
    </source>
</evidence>
<evidence type="ECO:0000313" key="3">
    <source>
        <dbReference type="Proteomes" id="UP000593566"/>
    </source>
</evidence>
<dbReference type="EMBL" id="JACCJB010000010">
    <property type="protein sequence ID" value="KAF6223301.1"/>
    <property type="molecule type" value="Genomic_DNA"/>
</dbReference>
<dbReference type="Proteomes" id="UP000593566">
    <property type="component" value="Unassembled WGS sequence"/>
</dbReference>
<dbReference type="InterPro" id="IPR039207">
    <property type="entry name" value="MMTAG2-like"/>
</dbReference>
<organism evidence="2 3">
    <name type="scientific">Letharia lupina</name>
    <dbReference type="NCBI Taxonomy" id="560253"/>
    <lineage>
        <taxon>Eukaryota</taxon>
        <taxon>Fungi</taxon>
        <taxon>Dikarya</taxon>
        <taxon>Ascomycota</taxon>
        <taxon>Pezizomycotina</taxon>
        <taxon>Lecanoromycetes</taxon>
        <taxon>OSLEUM clade</taxon>
        <taxon>Lecanoromycetidae</taxon>
        <taxon>Lecanorales</taxon>
        <taxon>Lecanorineae</taxon>
        <taxon>Parmeliaceae</taxon>
        <taxon>Letharia</taxon>
    </lineage>
</organism>
<evidence type="ECO:0000259" key="1">
    <source>
        <dbReference type="Pfam" id="PF10159"/>
    </source>
</evidence>
<accession>A0A8H6CHE6</accession>
<proteinExistence type="predicted"/>
<name>A0A8H6CHE6_9LECA</name>
<dbReference type="PANTHER" id="PTHR14580:SF0">
    <property type="entry name" value="MULTIPLE MYELOMA TUMOR-ASSOCIATED PROTEIN 2"/>
    <property type="match status" value="1"/>
</dbReference>
<comment type="caution">
    <text evidence="2">The sequence shown here is derived from an EMBL/GenBank/DDBJ whole genome shotgun (WGS) entry which is preliminary data.</text>
</comment>
<dbReference type="InterPro" id="IPR019315">
    <property type="entry name" value="MMTA2_N"/>
</dbReference>